<gene>
    <name evidence="15" type="primary">GJD4</name>
</gene>
<evidence type="ECO:0000256" key="3">
    <source>
        <dbReference type="ARBA" id="ARBA00022475"/>
    </source>
</evidence>
<dbReference type="InterPro" id="IPR017990">
    <property type="entry name" value="Connexin_CS"/>
</dbReference>
<dbReference type="SMART" id="SM00037">
    <property type="entry name" value="CNX"/>
    <property type="match status" value="1"/>
</dbReference>
<dbReference type="GO" id="GO:0005922">
    <property type="term" value="C:connexin complex"/>
    <property type="evidence" value="ECO:0007669"/>
    <property type="project" value="InterPro"/>
</dbReference>
<evidence type="ECO:0000256" key="4">
    <source>
        <dbReference type="ARBA" id="ARBA00022692"/>
    </source>
</evidence>
<sequence length="381" mass="43537">MEYSNAFSFLIIALSYNETIIGKIWLAVVIFLRFMVIFLAAYPLYQDEQERFICNTLQPGCSNVCYDLFAPVSHFRFWLIHSMSVLLPYVVFGVCILHGVVRHIVKASSSPYSQKIGRRNEMAALDFSRAYIVHLIMRILIEAGFGTGQYYLFGFFVPKRFSCDRFPCMSFVDCYISRPTEKTIMMLFIWGLGGFSFLLSLVDLIFALRTSGLRNRRNKLLLQKFNSEEEGIPDLQQDDHPGNIHHGSMPAPEGGMKCLLACKATEDCPFPPTMTLQQIIGSHLNSNQNKVCNESSNQDLLSNEAKQRENPSEQSRHEHQSYFVKEPLAFKSQEVCHHSSHSFTSYDKPSVHYSTLERKSSDTPSVCDSSEYSKSKKSEWV</sequence>
<dbReference type="PANTHER" id="PTHR11984:SF3">
    <property type="entry name" value="GAP JUNCTION DELTA-4 PROTEIN"/>
    <property type="match status" value="1"/>
</dbReference>
<accession>A0A6I9XND7</accession>
<evidence type="ECO:0000313" key="15">
    <source>
        <dbReference type="RefSeq" id="XP_013915457.1"/>
    </source>
</evidence>
<dbReference type="AlphaFoldDB" id="A0A6I9XND7"/>
<comment type="similarity">
    <text evidence="9">Belongs to the connexin family.</text>
</comment>
<dbReference type="PRINTS" id="PR00206">
    <property type="entry name" value="CONNEXIN"/>
</dbReference>
<feature type="region of interest" description="Disordered" evidence="10">
    <location>
        <begin position="341"/>
        <end position="381"/>
    </location>
</feature>
<feature type="transmembrane region" description="Helical" evidence="11">
    <location>
        <begin position="24"/>
        <end position="45"/>
    </location>
</feature>
<evidence type="ECO:0000256" key="1">
    <source>
        <dbReference type="ARBA" id="ARBA00004610"/>
    </source>
</evidence>
<evidence type="ECO:0000259" key="13">
    <source>
        <dbReference type="SMART" id="SM01089"/>
    </source>
</evidence>
<name>A0A6I9XND7_9SAUR</name>
<feature type="domain" description="Connexin cysteine-rich" evidence="13">
    <location>
        <begin position="141"/>
        <end position="207"/>
    </location>
</feature>
<dbReference type="PROSITE" id="PS00407">
    <property type="entry name" value="CONNEXINS_1"/>
    <property type="match status" value="1"/>
</dbReference>
<keyword evidence="4 9" id="KW-0812">Transmembrane</keyword>
<evidence type="ECO:0000256" key="6">
    <source>
        <dbReference type="ARBA" id="ARBA00022949"/>
    </source>
</evidence>
<comment type="subunit">
    <text evidence="9">A connexon is composed of a hexamer of connexins.</text>
</comment>
<dbReference type="GO" id="GO:0005243">
    <property type="term" value="F:gap junction channel activity"/>
    <property type="evidence" value="ECO:0007669"/>
    <property type="project" value="TreeGrafter"/>
</dbReference>
<organism evidence="14 15">
    <name type="scientific">Thamnophis sirtalis</name>
    <dbReference type="NCBI Taxonomy" id="35019"/>
    <lineage>
        <taxon>Eukaryota</taxon>
        <taxon>Metazoa</taxon>
        <taxon>Chordata</taxon>
        <taxon>Craniata</taxon>
        <taxon>Vertebrata</taxon>
        <taxon>Euteleostomi</taxon>
        <taxon>Lepidosauria</taxon>
        <taxon>Squamata</taxon>
        <taxon>Bifurcata</taxon>
        <taxon>Unidentata</taxon>
        <taxon>Episquamata</taxon>
        <taxon>Toxicofera</taxon>
        <taxon>Serpentes</taxon>
        <taxon>Colubroidea</taxon>
        <taxon>Colubridae</taxon>
        <taxon>Natricinae</taxon>
        <taxon>Thamnophis</taxon>
    </lineage>
</organism>
<comment type="function">
    <text evidence="9">One gap junction consists of a cluster of closely packed pairs of transmembrane channels, the connexons, through which materials of low MW diffuse from one cell to a neighboring cell.</text>
</comment>
<dbReference type="Proteomes" id="UP000504617">
    <property type="component" value="Unplaced"/>
</dbReference>
<evidence type="ECO:0000256" key="2">
    <source>
        <dbReference type="ARBA" id="ARBA00004651"/>
    </source>
</evidence>
<proteinExistence type="inferred from homology"/>
<comment type="subcellular location">
    <subcellularLocation>
        <location evidence="1">Cell junction</location>
        <location evidence="1">Gap junction</location>
    </subcellularLocation>
    <subcellularLocation>
        <location evidence="2 9">Cell membrane</location>
        <topology evidence="2 9">Multi-pass membrane protein</topology>
    </subcellularLocation>
</comment>
<keyword evidence="8 11" id="KW-0472">Membrane</keyword>
<evidence type="ECO:0000313" key="14">
    <source>
        <dbReference type="Proteomes" id="UP000504617"/>
    </source>
</evidence>
<keyword evidence="6" id="KW-0965">Cell junction</keyword>
<keyword evidence="5 9" id="KW-0303">Gap junction</keyword>
<keyword evidence="14" id="KW-1185">Reference proteome</keyword>
<dbReference type="OrthoDB" id="9943496at2759"/>
<feature type="compositionally biased region" description="Basic and acidic residues" evidence="10">
    <location>
        <begin position="371"/>
        <end position="381"/>
    </location>
</feature>
<feature type="transmembrane region" description="Helical" evidence="11">
    <location>
        <begin position="187"/>
        <end position="208"/>
    </location>
</feature>
<evidence type="ECO:0000259" key="12">
    <source>
        <dbReference type="SMART" id="SM00037"/>
    </source>
</evidence>
<dbReference type="Gene3D" id="1.20.1440.80">
    <property type="entry name" value="Gap junction channel protein cysteine-rich domain"/>
    <property type="match status" value="1"/>
</dbReference>
<feature type="region of interest" description="Disordered" evidence="10">
    <location>
        <begin position="291"/>
        <end position="319"/>
    </location>
</feature>
<dbReference type="GeneID" id="106543874"/>
<dbReference type="SMART" id="SM01089">
    <property type="entry name" value="Connexin_CCC"/>
    <property type="match status" value="1"/>
</dbReference>
<feature type="compositionally biased region" description="Polar residues" evidence="10">
    <location>
        <begin position="291"/>
        <end position="301"/>
    </location>
</feature>
<dbReference type="KEGG" id="tsr:106543874"/>
<protein>
    <recommendedName>
        <fullName evidence="9">Gap junction protein</fullName>
    </recommendedName>
</protein>
<feature type="compositionally biased region" description="Basic and acidic residues" evidence="10">
    <location>
        <begin position="305"/>
        <end position="319"/>
    </location>
</feature>
<reference evidence="15" key="1">
    <citation type="submission" date="2025-08" db="UniProtKB">
        <authorList>
            <consortium name="RefSeq"/>
        </authorList>
    </citation>
    <scope>IDENTIFICATION</scope>
    <source>
        <tissue evidence="15">Skeletal muscle</tissue>
    </source>
</reference>
<dbReference type="PANTHER" id="PTHR11984">
    <property type="entry name" value="CONNEXIN"/>
    <property type="match status" value="1"/>
</dbReference>
<dbReference type="Pfam" id="PF00029">
    <property type="entry name" value="Connexin"/>
    <property type="match status" value="1"/>
</dbReference>
<feature type="domain" description="Connexin N-terminal" evidence="12">
    <location>
        <begin position="43"/>
        <end position="76"/>
    </location>
</feature>
<evidence type="ECO:0000256" key="9">
    <source>
        <dbReference type="RuleBase" id="RU000630"/>
    </source>
</evidence>
<evidence type="ECO:0000256" key="8">
    <source>
        <dbReference type="ARBA" id="ARBA00023136"/>
    </source>
</evidence>
<dbReference type="InterPro" id="IPR000500">
    <property type="entry name" value="Connexin"/>
</dbReference>
<dbReference type="InterPro" id="IPR038359">
    <property type="entry name" value="Connexin_N_sf"/>
</dbReference>
<evidence type="ECO:0000256" key="7">
    <source>
        <dbReference type="ARBA" id="ARBA00022989"/>
    </source>
</evidence>
<keyword evidence="7 11" id="KW-1133">Transmembrane helix</keyword>
<evidence type="ECO:0000256" key="11">
    <source>
        <dbReference type="SAM" id="Phobius"/>
    </source>
</evidence>
<dbReference type="InterPro" id="IPR013092">
    <property type="entry name" value="Connexin_N"/>
</dbReference>
<dbReference type="RefSeq" id="XP_013915457.1">
    <property type="nucleotide sequence ID" value="XM_014059982.1"/>
</dbReference>
<dbReference type="PROSITE" id="PS00408">
    <property type="entry name" value="CONNEXINS_2"/>
    <property type="match status" value="1"/>
</dbReference>
<evidence type="ECO:0000256" key="5">
    <source>
        <dbReference type="ARBA" id="ARBA00022868"/>
    </source>
</evidence>
<dbReference type="CTD" id="219770"/>
<feature type="transmembrane region" description="Helical" evidence="11">
    <location>
        <begin position="78"/>
        <end position="101"/>
    </location>
</feature>
<dbReference type="InterPro" id="IPR019570">
    <property type="entry name" value="Connexin_CCC"/>
</dbReference>
<dbReference type="GO" id="GO:0007267">
    <property type="term" value="P:cell-cell signaling"/>
    <property type="evidence" value="ECO:0007669"/>
    <property type="project" value="TreeGrafter"/>
</dbReference>
<keyword evidence="3" id="KW-1003">Cell membrane</keyword>
<evidence type="ECO:0000256" key="10">
    <source>
        <dbReference type="SAM" id="MobiDB-lite"/>
    </source>
</evidence>